<evidence type="ECO:0000313" key="3">
    <source>
        <dbReference type="Proteomes" id="UP001152798"/>
    </source>
</evidence>
<dbReference type="AlphaFoldDB" id="A0A9P0HDQ5"/>
<keyword evidence="1" id="KW-0472">Membrane</keyword>
<dbReference type="EMBL" id="OV725080">
    <property type="protein sequence ID" value="CAH1400027.1"/>
    <property type="molecule type" value="Genomic_DNA"/>
</dbReference>
<evidence type="ECO:0000256" key="1">
    <source>
        <dbReference type="SAM" id="Phobius"/>
    </source>
</evidence>
<sequence>MNSIIHPDLRNFSGILKIIQIIIQVNLYVIFNLSSTTVWLAVSKVVRGGWNG</sequence>
<reference evidence="2" key="1">
    <citation type="submission" date="2022-01" db="EMBL/GenBank/DDBJ databases">
        <authorList>
            <person name="King R."/>
        </authorList>
    </citation>
    <scope>NUCLEOTIDE SEQUENCE</scope>
</reference>
<gene>
    <name evidence="2" type="ORF">NEZAVI_LOCUS9341</name>
</gene>
<keyword evidence="1" id="KW-1133">Transmembrane helix</keyword>
<name>A0A9P0HDQ5_NEZVI</name>
<dbReference type="Proteomes" id="UP001152798">
    <property type="component" value="Chromosome 4"/>
</dbReference>
<evidence type="ECO:0000313" key="2">
    <source>
        <dbReference type="EMBL" id="CAH1400027.1"/>
    </source>
</evidence>
<keyword evidence="1" id="KW-0812">Transmembrane</keyword>
<proteinExistence type="predicted"/>
<organism evidence="2 3">
    <name type="scientific">Nezara viridula</name>
    <name type="common">Southern green stink bug</name>
    <name type="synonym">Cimex viridulus</name>
    <dbReference type="NCBI Taxonomy" id="85310"/>
    <lineage>
        <taxon>Eukaryota</taxon>
        <taxon>Metazoa</taxon>
        <taxon>Ecdysozoa</taxon>
        <taxon>Arthropoda</taxon>
        <taxon>Hexapoda</taxon>
        <taxon>Insecta</taxon>
        <taxon>Pterygota</taxon>
        <taxon>Neoptera</taxon>
        <taxon>Paraneoptera</taxon>
        <taxon>Hemiptera</taxon>
        <taxon>Heteroptera</taxon>
        <taxon>Panheteroptera</taxon>
        <taxon>Pentatomomorpha</taxon>
        <taxon>Pentatomoidea</taxon>
        <taxon>Pentatomidae</taxon>
        <taxon>Pentatominae</taxon>
        <taxon>Nezara</taxon>
    </lineage>
</organism>
<accession>A0A9P0HDQ5</accession>
<protein>
    <submittedName>
        <fullName evidence="2">Uncharacterized protein</fullName>
    </submittedName>
</protein>
<keyword evidence="3" id="KW-1185">Reference proteome</keyword>
<feature type="transmembrane region" description="Helical" evidence="1">
    <location>
        <begin position="21"/>
        <end position="42"/>
    </location>
</feature>